<accession>A0A4R1RMG4</accession>
<evidence type="ECO:0000259" key="5">
    <source>
        <dbReference type="Pfam" id="PF00884"/>
    </source>
</evidence>
<dbReference type="InterPro" id="IPR024607">
    <property type="entry name" value="Sulfatase_CS"/>
</dbReference>
<dbReference type="InterPro" id="IPR050738">
    <property type="entry name" value="Sulfatase"/>
</dbReference>
<dbReference type="GO" id="GO:0004065">
    <property type="term" value="F:arylsulfatase activity"/>
    <property type="evidence" value="ECO:0007669"/>
    <property type="project" value="TreeGrafter"/>
</dbReference>
<dbReference type="PROSITE" id="PS00523">
    <property type="entry name" value="SULFATASE_1"/>
    <property type="match status" value="1"/>
</dbReference>
<keyword evidence="7" id="KW-1185">Reference proteome</keyword>
<dbReference type="PANTHER" id="PTHR42693:SF53">
    <property type="entry name" value="ENDO-4-O-SULFATASE"/>
    <property type="match status" value="1"/>
</dbReference>
<name>A0A4R1RMG4_9FLAO</name>
<dbReference type="InterPro" id="IPR000917">
    <property type="entry name" value="Sulfatase_N"/>
</dbReference>
<keyword evidence="3" id="KW-0378">Hydrolase</keyword>
<evidence type="ECO:0000256" key="3">
    <source>
        <dbReference type="ARBA" id="ARBA00022801"/>
    </source>
</evidence>
<dbReference type="GO" id="GO:0046872">
    <property type="term" value="F:metal ion binding"/>
    <property type="evidence" value="ECO:0007669"/>
    <property type="project" value="UniProtKB-KW"/>
</dbReference>
<evidence type="ECO:0000256" key="4">
    <source>
        <dbReference type="ARBA" id="ARBA00022837"/>
    </source>
</evidence>
<dbReference type="InterPro" id="IPR017850">
    <property type="entry name" value="Alkaline_phosphatase_core_sf"/>
</dbReference>
<dbReference type="AlphaFoldDB" id="A0A4R1RMG4"/>
<dbReference type="OrthoDB" id="9765065at2"/>
<dbReference type="EMBL" id="SLUP01000002">
    <property type="protein sequence ID" value="TCL67471.1"/>
    <property type="molecule type" value="Genomic_DNA"/>
</dbReference>
<dbReference type="Proteomes" id="UP000295455">
    <property type="component" value="Unassembled WGS sequence"/>
</dbReference>
<gene>
    <name evidence="6" type="ORF">EV196_10227</name>
</gene>
<dbReference type="RefSeq" id="WP_132215061.1">
    <property type="nucleotide sequence ID" value="NZ_OX156936.1"/>
</dbReference>
<dbReference type="PROSITE" id="PS51257">
    <property type="entry name" value="PROKAR_LIPOPROTEIN"/>
    <property type="match status" value="1"/>
</dbReference>
<dbReference type="SUPFAM" id="SSF53649">
    <property type="entry name" value="Alkaline phosphatase-like"/>
    <property type="match status" value="1"/>
</dbReference>
<proteinExistence type="inferred from homology"/>
<feature type="domain" description="Sulfatase N-terminal" evidence="5">
    <location>
        <begin position="34"/>
        <end position="348"/>
    </location>
</feature>
<protein>
    <submittedName>
        <fullName evidence="6">N-acetylgalactosamine-6-sulfatase</fullName>
    </submittedName>
</protein>
<dbReference type="PANTHER" id="PTHR42693">
    <property type="entry name" value="ARYLSULFATASE FAMILY MEMBER"/>
    <property type="match status" value="1"/>
</dbReference>
<organism evidence="6 7">
    <name type="scientific">Mariniflexile fucanivorans</name>
    <dbReference type="NCBI Taxonomy" id="264023"/>
    <lineage>
        <taxon>Bacteria</taxon>
        <taxon>Pseudomonadati</taxon>
        <taxon>Bacteroidota</taxon>
        <taxon>Flavobacteriia</taxon>
        <taxon>Flavobacteriales</taxon>
        <taxon>Flavobacteriaceae</taxon>
        <taxon>Mariniflexile</taxon>
    </lineage>
</organism>
<sequence length="464" mass="52229">MMIKKELAILLFCVLLTACKGKVTENITKVTPKPNIIFIYADDWGYEDLGVHGSTFCTTPNLDKMASEGMDFQNFSVNNPVCSPSRVAVMTGQFPARHSVHGHFATVESHIKRNMPDWLNPKEVMLPRLLKEAGYKTAHYGKWHLSNTDVPDAPPPTAYGYDEFDAFNLSSWLPQMSTDSTITRTINFIEKNKRNPFFINVWLHEPHTPHYPKEKFLKQFSHLNEQQKVYASIIAEADYNIGLLFAKLKALGLDENTLVIFSSDNGPEITGDDQHKTLNDNSTGPGYGTYYSVGEAKDLKGRKRSLFAGGIRVPFIVRWPGVTPNGKVDKSTPLAAVDLLPTFIELAGGKLPNDYVSDGESISTAIKGKPFTRKSTIYWQWNFASKNTDFWPSLAIQEGDWKLLINKKDNREELYNTKTDWAEQTNQAIENPAKVKAMLAKLDAWELTLPKNPPASCFSAERKK</sequence>
<evidence type="ECO:0000256" key="1">
    <source>
        <dbReference type="ARBA" id="ARBA00008779"/>
    </source>
</evidence>
<comment type="caution">
    <text evidence="6">The sequence shown here is derived from an EMBL/GenBank/DDBJ whole genome shotgun (WGS) entry which is preliminary data.</text>
</comment>
<keyword evidence="2" id="KW-0479">Metal-binding</keyword>
<evidence type="ECO:0000256" key="2">
    <source>
        <dbReference type="ARBA" id="ARBA00022723"/>
    </source>
</evidence>
<dbReference type="Gene3D" id="3.30.1120.10">
    <property type="match status" value="1"/>
</dbReference>
<reference evidence="6 7" key="1">
    <citation type="submission" date="2019-03" db="EMBL/GenBank/DDBJ databases">
        <title>Genomic Encyclopedia of Type Strains, Phase IV (KMG-IV): sequencing the most valuable type-strain genomes for metagenomic binning, comparative biology and taxonomic classification.</title>
        <authorList>
            <person name="Goeker M."/>
        </authorList>
    </citation>
    <scope>NUCLEOTIDE SEQUENCE [LARGE SCALE GENOMIC DNA]</scope>
    <source>
        <strain evidence="6 7">DSM 18792</strain>
    </source>
</reference>
<dbReference type="Pfam" id="PF00884">
    <property type="entry name" value="Sulfatase"/>
    <property type="match status" value="1"/>
</dbReference>
<evidence type="ECO:0000313" key="7">
    <source>
        <dbReference type="Proteomes" id="UP000295455"/>
    </source>
</evidence>
<dbReference type="Gene3D" id="3.40.720.10">
    <property type="entry name" value="Alkaline Phosphatase, subunit A"/>
    <property type="match status" value="1"/>
</dbReference>
<keyword evidence="4" id="KW-0106">Calcium</keyword>
<evidence type="ECO:0000313" key="6">
    <source>
        <dbReference type="EMBL" id="TCL67471.1"/>
    </source>
</evidence>
<comment type="similarity">
    <text evidence="1">Belongs to the sulfatase family.</text>
</comment>